<feature type="domain" description="Tyr recombinase" evidence="4">
    <location>
        <begin position="184"/>
        <end position="370"/>
    </location>
</feature>
<dbReference type="Gene3D" id="1.10.443.10">
    <property type="entry name" value="Intergrase catalytic core"/>
    <property type="match status" value="1"/>
</dbReference>
<sequence length="370" mass="42389">MGRKSSRNMNLPAGMRARHRPSGTYYYLDIGGTPRREIPLGSDYALAVQKWAELAVNVQPRHAELITFRYVAERYQREILPKKGLRTQQDNLKELAKLYEFFDAPPAPLDNIEPIHIRQYLDWRVQDAVRRLHRKGRVAKGNEGQVRANREKALFSHIWNFARERGLTAKPNPCAGVRSFRETGRDTYVDDETYQAVWIEADEPTRHAMELAYLTGQRPADVLKLTWADVRDGAVWLRQNKTSQRLRIAVEGQLAALIERLKVRPEKCGKVQSLALVCNERGAALSAMALRFRFQNAREAAAKKARDQERHELVAAIKAFQFRDLRAKAGTDKEESAGMAAAKDQLGHANEQMTRRYVRHRKGKLVTPTR</sequence>
<dbReference type="Pfam" id="PF00589">
    <property type="entry name" value="Phage_integrase"/>
    <property type="match status" value="1"/>
</dbReference>
<feature type="region of interest" description="Disordered" evidence="3">
    <location>
        <begin position="333"/>
        <end position="370"/>
    </location>
</feature>
<keyword evidence="1" id="KW-0238">DNA-binding</keyword>
<dbReference type="Gene3D" id="1.10.150.130">
    <property type="match status" value="1"/>
</dbReference>
<dbReference type="InterPro" id="IPR013762">
    <property type="entry name" value="Integrase-like_cat_sf"/>
</dbReference>
<keyword evidence="2" id="KW-0233">DNA recombination</keyword>
<gene>
    <name evidence="5" type="ORF">IHE29_10705</name>
</gene>
<dbReference type="RefSeq" id="WP_338910757.1">
    <property type="nucleotide sequence ID" value="NZ_CP062176.1"/>
</dbReference>
<name>A0ABZ2Q1L3_9BURK</name>
<keyword evidence="6" id="KW-1185">Reference proteome</keyword>
<accession>A0ABZ2Q1L3</accession>
<organism evidence="5 6">
    <name type="scientific">Mycetohabitans rhizoxinica</name>
    <dbReference type="NCBI Taxonomy" id="412963"/>
    <lineage>
        <taxon>Bacteria</taxon>
        <taxon>Pseudomonadati</taxon>
        <taxon>Pseudomonadota</taxon>
        <taxon>Betaproteobacteria</taxon>
        <taxon>Burkholderiales</taxon>
        <taxon>Burkholderiaceae</taxon>
        <taxon>Mycetohabitans</taxon>
    </lineage>
</organism>
<evidence type="ECO:0000256" key="1">
    <source>
        <dbReference type="ARBA" id="ARBA00023125"/>
    </source>
</evidence>
<dbReference type="SUPFAM" id="SSF56349">
    <property type="entry name" value="DNA breaking-rejoining enzymes"/>
    <property type="match status" value="1"/>
</dbReference>
<reference evidence="5 6" key="1">
    <citation type="submission" date="2020-09" db="EMBL/GenBank/DDBJ databases">
        <title>Genome sequences of Mycetohabitans spp.</title>
        <authorList>
            <person name="Carter M.E."/>
            <person name="Carpenter S.C.D."/>
            <person name="Bogdanove A.J."/>
        </authorList>
    </citation>
    <scope>NUCLEOTIDE SEQUENCE [LARGE SCALE GENOMIC DNA]</scope>
    <source>
        <strain evidence="5 6">B12</strain>
    </source>
</reference>
<protein>
    <submittedName>
        <fullName evidence="5">Tyrosine-type recombinase/integrase</fullName>
    </submittedName>
</protein>
<dbReference type="Proteomes" id="UP001493153">
    <property type="component" value="Chromosome"/>
</dbReference>
<proteinExistence type="predicted"/>
<evidence type="ECO:0000256" key="2">
    <source>
        <dbReference type="ARBA" id="ARBA00023172"/>
    </source>
</evidence>
<evidence type="ECO:0000313" key="5">
    <source>
        <dbReference type="EMBL" id="WXK39709.1"/>
    </source>
</evidence>
<dbReference type="InterPro" id="IPR002104">
    <property type="entry name" value="Integrase_catalytic"/>
</dbReference>
<evidence type="ECO:0000259" key="4">
    <source>
        <dbReference type="PROSITE" id="PS51898"/>
    </source>
</evidence>
<dbReference type="InterPro" id="IPR010998">
    <property type="entry name" value="Integrase_recombinase_N"/>
</dbReference>
<dbReference type="InterPro" id="IPR011010">
    <property type="entry name" value="DNA_brk_join_enz"/>
</dbReference>
<dbReference type="PROSITE" id="PS51898">
    <property type="entry name" value="TYR_RECOMBINASE"/>
    <property type="match status" value="1"/>
</dbReference>
<evidence type="ECO:0000256" key="3">
    <source>
        <dbReference type="SAM" id="MobiDB-lite"/>
    </source>
</evidence>
<evidence type="ECO:0000313" key="6">
    <source>
        <dbReference type="Proteomes" id="UP001493153"/>
    </source>
</evidence>
<dbReference type="EMBL" id="CP062176">
    <property type="protein sequence ID" value="WXK39709.1"/>
    <property type="molecule type" value="Genomic_DNA"/>
</dbReference>